<comment type="pathway">
    <text evidence="3">Amino-acid biosynthesis; L-valine biosynthesis; L-valine from pyruvate: step 4/4.</text>
</comment>
<evidence type="ECO:0000256" key="4">
    <source>
        <dbReference type="ARBA" id="ARBA00005072"/>
    </source>
</evidence>
<comment type="catalytic activity">
    <reaction evidence="10">
        <text>L-leucine + 2-oxoglutarate = 4-methyl-2-oxopentanoate + L-glutamate</text>
        <dbReference type="Rhea" id="RHEA:18321"/>
        <dbReference type="ChEBI" id="CHEBI:16810"/>
        <dbReference type="ChEBI" id="CHEBI:17865"/>
        <dbReference type="ChEBI" id="CHEBI:29985"/>
        <dbReference type="ChEBI" id="CHEBI:57427"/>
        <dbReference type="EC" id="2.6.1.42"/>
    </reaction>
</comment>
<dbReference type="AlphaFoldDB" id="A0A0H4VHE5"/>
<keyword evidence="11" id="KW-0032">Aminotransferase</keyword>
<evidence type="ECO:0000256" key="5">
    <source>
        <dbReference type="ARBA" id="ARBA00009320"/>
    </source>
</evidence>
<evidence type="ECO:0000256" key="1">
    <source>
        <dbReference type="ARBA" id="ARBA00001933"/>
    </source>
</evidence>
<dbReference type="InterPro" id="IPR043131">
    <property type="entry name" value="BCAT-like_N"/>
</dbReference>
<evidence type="ECO:0000313" key="12">
    <source>
        <dbReference type="Proteomes" id="UP000036458"/>
    </source>
</evidence>
<dbReference type="PANTHER" id="PTHR42743:SF11">
    <property type="entry name" value="AMINODEOXYCHORISMATE LYASE"/>
    <property type="match status" value="1"/>
</dbReference>
<keyword evidence="11" id="KW-0808">Transferase</keyword>
<reference evidence="11 12" key="1">
    <citation type="submission" date="2015-01" db="EMBL/GenBank/DDBJ databases">
        <title>Rufibacter sp./DG31D/ whole genome sequencing.</title>
        <authorList>
            <person name="Kim M.K."/>
            <person name="Srinivasan S."/>
            <person name="Lee J.-J."/>
        </authorList>
    </citation>
    <scope>NUCLEOTIDE SEQUENCE [LARGE SCALE GENOMIC DNA]</scope>
    <source>
        <strain evidence="11 12">DG31D</strain>
    </source>
</reference>
<evidence type="ECO:0000256" key="3">
    <source>
        <dbReference type="ARBA" id="ARBA00004931"/>
    </source>
</evidence>
<dbReference type="EC" id="2.6.1.42" evidence="6"/>
<dbReference type="FunFam" id="3.20.10.10:FF:000002">
    <property type="entry name" value="D-alanine aminotransferase"/>
    <property type="match status" value="1"/>
</dbReference>
<dbReference type="Pfam" id="PF01063">
    <property type="entry name" value="Aminotran_4"/>
    <property type="match status" value="1"/>
</dbReference>
<evidence type="ECO:0000256" key="10">
    <source>
        <dbReference type="ARBA" id="ARBA00049229"/>
    </source>
</evidence>
<dbReference type="STRING" id="1379910.TH63_04745"/>
<comment type="pathway">
    <text evidence="2">Amino-acid biosynthesis; L-isoleucine biosynthesis; L-isoleucine from 2-oxobutanoate: step 4/4.</text>
</comment>
<accession>A0A0H4VHE5</accession>
<evidence type="ECO:0000256" key="2">
    <source>
        <dbReference type="ARBA" id="ARBA00004824"/>
    </source>
</evidence>
<dbReference type="InterPro" id="IPR036038">
    <property type="entry name" value="Aminotransferase-like"/>
</dbReference>
<evidence type="ECO:0000256" key="6">
    <source>
        <dbReference type="ARBA" id="ARBA00013053"/>
    </source>
</evidence>
<comment type="similarity">
    <text evidence="5">Belongs to the class-IV pyridoxal-phosphate-dependent aminotransferase family.</text>
</comment>
<dbReference type="RefSeq" id="WP_048919936.1">
    <property type="nucleotide sequence ID" value="NZ_CP010777.1"/>
</dbReference>
<evidence type="ECO:0000256" key="7">
    <source>
        <dbReference type="ARBA" id="ARBA00022898"/>
    </source>
</evidence>
<dbReference type="PATRIC" id="fig|1379910.4.peg.1029"/>
<dbReference type="PANTHER" id="PTHR42743">
    <property type="entry name" value="AMINO-ACID AMINOTRANSFERASE"/>
    <property type="match status" value="1"/>
</dbReference>
<comment type="catalytic activity">
    <reaction evidence="9">
        <text>L-isoleucine + 2-oxoglutarate = (S)-3-methyl-2-oxopentanoate + L-glutamate</text>
        <dbReference type="Rhea" id="RHEA:24801"/>
        <dbReference type="ChEBI" id="CHEBI:16810"/>
        <dbReference type="ChEBI" id="CHEBI:29985"/>
        <dbReference type="ChEBI" id="CHEBI:35146"/>
        <dbReference type="ChEBI" id="CHEBI:58045"/>
        <dbReference type="EC" id="2.6.1.42"/>
    </reaction>
</comment>
<dbReference type="GO" id="GO:0004084">
    <property type="term" value="F:branched-chain-amino-acid transaminase activity"/>
    <property type="evidence" value="ECO:0007669"/>
    <property type="project" value="UniProtKB-EC"/>
</dbReference>
<comment type="cofactor">
    <cofactor evidence="1">
        <name>pyridoxal 5'-phosphate</name>
        <dbReference type="ChEBI" id="CHEBI:597326"/>
    </cofactor>
</comment>
<dbReference type="OrthoDB" id="9805628at2"/>
<protein>
    <recommendedName>
        <fullName evidence="6">branched-chain-amino-acid transaminase</fullName>
        <ecNumber evidence="6">2.6.1.42</ecNumber>
    </recommendedName>
</protein>
<dbReference type="Gene3D" id="3.30.470.10">
    <property type="match status" value="1"/>
</dbReference>
<gene>
    <name evidence="11" type="ORF">TH63_04745</name>
</gene>
<keyword evidence="12" id="KW-1185">Reference proteome</keyword>
<dbReference type="GO" id="GO:0046394">
    <property type="term" value="P:carboxylic acid biosynthetic process"/>
    <property type="evidence" value="ECO:0007669"/>
    <property type="project" value="UniProtKB-ARBA"/>
</dbReference>
<dbReference type="InterPro" id="IPR001544">
    <property type="entry name" value="Aminotrans_IV"/>
</dbReference>
<evidence type="ECO:0000256" key="8">
    <source>
        <dbReference type="ARBA" id="ARBA00048212"/>
    </source>
</evidence>
<evidence type="ECO:0000256" key="9">
    <source>
        <dbReference type="ARBA" id="ARBA00048798"/>
    </source>
</evidence>
<comment type="catalytic activity">
    <reaction evidence="8">
        <text>L-valine + 2-oxoglutarate = 3-methyl-2-oxobutanoate + L-glutamate</text>
        <dbReference type="Rhea" id="RHEA:24813"/>
        <dbReference type="ChEBI" id="CHEBI:11851"/>
        <dbReference type="ChEBI" id="CHEBI:16810"/>
        <dbReference type="ChEBI" id="CHEBI:29985"/>
        <dbReference type="ChEBI" id="CHEBI:57762"/>
        <dbReference type="EC" id="2.6.1.42"/>
    </reaction>
</comment>
<keyword evidence="7" id="KW-0663">Pyridoxal phosphate</keyword>
<comment type="pathway">
    <text evidence="4">Amino-acid biosynthesis; L-leucine biosynthesis; L-leucine from 3-methyl-2-oxobutanoate: step 4/4.</text>
</comment>
<dbReference type="InterPro" id="IPR043132">
    <property type="entry name" value="BCAT-like_C"/>
</dbReference>
<dbReference type="KEGG" id="ruf:TH63_04745"/>
<dbReference type="SUPFAM" id="SSF56752">
    <property type="entry name" value="D-aminoacid aminotransferase-like PLP-dependent enzymes"/>
    <property type="match status" value="1"/>
</dbReference>
<name>A0A0H4VHE5_9BACT</name>
<organism evidence="11 12">
    <name type="scientific">Rufibacter radiotolerans</name>
    <dbReference type="NCBI Taxonomy" id="1379910"/>
    <lineage>
        <taxon>Bacteria</taxon>
        <taxon>Pseudomonadati</taxon>
        <taxon>Bacteroidota</taxon>
        <taxon>Cytophagia</taxon>
        <taxon>Cytophagales</taxon>
        <taxon>Hymenobacteraceae</taxon>
        <taxon>Rufibacter</taxon>
    </lineage>
</organism>
<dbReference type="Proteomes" id="UP000036458">
    <property type="component" value="Chromosome"/>
</dbReference>
<proteinExistence type="inferred from homology"/>
<dbReference type="GO" id="GO:0008652">
    <property type="term" value="P:amino acid biosynthetic process"/>
    <property type="evidence" value="ECO:0007669"/>
    <property type="project" value="UniProtKB-ARBA"/>
</dbReference>
<dbReference type="Gene3D" id="3.20.10.10">
    <property type="entry name" value="D-amino Acid Aminotransferase, subunit A, domain 2"/>
    <property type="match status" value="1"/>
</dbReference>
<dbReference type="EMBL" id="CP010777">
    <property type="protein sequence ID" value="AKQ45100.1"/>
    <property type="molecule type" value="Genomic_DNA"/>
</dbReference>
<evidence type="ECO:0000313" key="11">
    <source>
        <dbReference type="EMBL" id="AKQ45100.1"/>
    </source>
</evidence>
<dbReference type="InterPro" id="IPR050571">
    <property type="entry name" value="Class-IV_PLP-Dep_Aminotrnsfr"/>
</dbReference>
<sequence>MSFNHRLYAFLNDEILPQESAYLHVSDLAILRGYGIFDFFKTQEGEPLFLDDYLNRFYGSALIMGLKVPLPEEELKQTIEKLIQMNGLSDSGVKMVLTGGYSENGYDLGEPNLIILQQPLSMPSEAQLATGLKVITHEYVRDLAAAKTINYSMGIKLLQQVKARGSDDVLYHQKGVVSEFPRSNFFLVKQDETVVTPAQEILKGVTRKNVLELAGKKYSVQEGTVTLEDIAQAKEAFMTSTTKRVLPIVQIDGQPIGDGKPGSVTLELLEDLIALENRHLQK</sequence>